<dbReference type="GO" id="GO:0008999">
    <property type="term" value="F:protein-N-terminal-alanine acetyltransferase activity"/>
    <property type="evidence" value="ECO:0007669"/>
    <property type="project" value="TreeGrafter"/>
</dbReference>
<name>A0A3M0G929_9ACTN</name>
<dbReference type="Proteomes" id="UP000275256">
    <property type="component" value="Unassembled WGS sequence"/>
</dbReference>
<dbReference type="GO" id="GO:0005737">
    <property type="term" value="C:cytoplasm"/>
    <property type="evidence" value="ECO:0007669"/>
    <property type="project" value="TreeGrafter"/>
</dbReference>
<dbReference type="GO" id="GO:1990189">
    <property type="term" value="F:protein N-terminal-serine acetyltransferase activity"/>
    <property type="evidence" value="ECO:0007669"/>
    <property type="project" value="TreeGrafter"/>
</dbReference>
<reference evidence="2 3" key="1">
    <citation type="submission" date="2018-10" db="EMBL/GenBank/DDBJ databases">
        <title>Tessaracoccus antarcticuss sp. nov., isolated from sediment.</title>
        <authorList>
            <person name="Zhou L.Y."/>
            <person name="Du Z.J."/>
        </authorList>
    </citation>
    <scope>NUCLEOTIDE SEQUENCE [LARGE SCALE GENOMIC DNA]</scope>
    <source>
        <strain evidence="2 3">JDX10</strain>
    </source>
</reference>
<dbReference type="InterPro" id="IPR016181">
    <property type="entry name" value="Acyl_CoA_acyltransferase"/>
</dbReference>
<feature type="domain" description="N-acetyltransferase" evidence="1">
    <location>
        <begin position="19"/>
        <end position="160"/>
    </location>
</feature>
<accession>A0A3M0G929</accession>
<keyword evidence="3" id="KW-1185">Reference proteome</keyword>
<comment type="caution">
    <text evidence="2">The sequence shown here is derived from an EMBL/GenBank/DDBJ whole genome shotgun (WGS) entry which is preliminary data.</text>
</comment>
<dbReference type="PANTHER" id="PTHR43441">
    <property type="entry name" value="RIBOSOMAL-PROTEIN-SERINE ACETYLTRANSFERASE"/>
    <property type="match status" value="1"/>
</dbReference>
<evidence type="ECO:0000259" key="1">
    <source>
        <dbReference type="Pfam" id="PF13302"/>
    </source>
</evidence>
<protein>
    <submittedName>
        <fullName evidence="2">N-acetyltransferase</fullName>
    </submittedName>
</protein>
<dbReference type="EMBL" id="REFW01000001">
    <property type="protein sequence ID" value="RMB61454.1"/>
    <property type="molecule type" value="Genomic_DNA"/>
</dbReference>
<evidence type="ECO:0000313" key="2">
    <source>
        <dbReference type="EMBL" id="RMB61454.1"/>
    </source>
</evidence>
<dbReference type="PANTHER" id="PTHR43441:SF6">
    <property type="entry name" value="N-ACETYLTRANSFERASE DOMAIN-CONTAINING PROTEIN"/>
    <property type="match status" value="1"/>
</dbReference>
<dbReference type="Gene3D" id="3.40.630.30">
    <property type="match status" value="1"/>
</dbReference>
<dbReference type="AlphaFoldDB" id="A0A3M0G929"/>
<dbReference type="SUPFAM" id="SSF55729">
    <property type="entry name" value="Acyl-CoA N-acyltransferases (Nat)"/>
    <property type="match status" value="1"/>
</dbReference>
<evidence type="ECO:0000313" key="3">
    <source>
        <dbReference type="Proteomes" id="UP000275256"/>
    </source>
</evidence>
<dbReference type="InterPro" id="IPR051908">
    <property type="entry name" value="Ribosomal_N-acetyltransferase"/>
</dbReference>
<proteinExistence type="predicted"/>
<sequence length="187" mass="20383">MHETPTDSTGIDEILSDGRVRLRPLRAGDLMTHANGCDDEVNAWSNGGRVSSLDQHLAWLERNARAWHDNEPVVDLAIERCDTGEHVGVVGIQRELPYLAPGEVNLTYALYGGQRGKGFVTAAVTLAMRIANEQGSVTAFLIRCSQENRKSAAVAERLGFSYVGCVVEDSEPLERYVLSRSSQAALA</sequence>
<dbReference type="InterPro" id="IPR000182">
    <property type="entry name" value="GNAT_dom"/>
</dbReference>
<keyword evidence="2" id="KW-0808">Transferase</keyword>
<dbReference type="RefSeq" id="WP_121900001.1">
    <property type="nucleotide sequence ID" value="NZ_REFW01000001.1"/>
</dbReference>
<gene>
    <name evidence="2" type="ORF">EAX62_02045</name>
</gene>
<dbReference type="Pfam" id="PF13302">
    <property type="entry name" value="Acetyltransf_3"/>
    <property type="match status" value="1"/>
</dbReference>
<dbReference type="OrthoDB" id="9795188at2"/>
<organism evidence="2 3">
    <name type="scientific">Tessaracoccus antarcticus</name>
    <dbReference type="NCBI Taxonomy" id="2479848"/>
    <lineage>
        <taxon>Bacteria</taxon>
        <taxon>Bacillati</taxon>
        <taxon>Actinomycetota</taxon>
        <taxon>Actinomycetes</taxon>
        <taxon>Propionibacteriales</taxon>
        <taxon>Propionibacteriaceae</taxon>
        <taxon>Tessaracoccus</taxon>
    </lineage>
</organism>